<sequence>MSTFLFAISKHSPVIQATVEDDTSNLSAEKLTYYREGRRRPGEKKWAAWLILFRGGPSRPEWTKVEEELKRGASLTG</sequence>
<evidence type="ECO:0000313" key="2">
    <source>
        <dbReference type="Proteomes" id="UP000072794"/>
    </source>
</evidence>
<proteinExistence type="predicted"/>
<accession>A0A116L520</accession>
<dbReference type="RefSeq" id="WP_044776442.1">
    <property type="nucleotide sequence ID" value="NZ_CEDY01000026.1"/>
</dbReference>
<gene>
    <name evidence="1" type="ORF">ERS132414_00666</name>
</gene>
<dbReference type="EMBL" id="FIHA01000009">
    <property type="protein sequence ID" value="CYU73229.1"/>
    <property type="molecule type" value="Genomic_DNA"/>
</dbReference>
<dbReference type="Proteomes" id="UP000072794">
    <property type="component" value="Unassembled WGS sequence"/>
</dbReference>
<name>A0A116L520_STRSU</name>
<reference evidence="1 2" key="1">
    <citation type="submission" date="2016-02" db="EMBL/GenBank/DDBJ databases">
        <authorList>
            <consortium name="Pathogen Informatics"/>
        </authorList>
    </citation>
    <scope>NUCLEOTIDE SEQUENCE [LARGE SCALE GENOMIC DNA]</scope>
    <source>
        <strain evidence="1 2">LSS52</strain>
    </source>
</reference>
<protein>
    <submittedName>
        <fullName evidence="1">Uncharacterized protein</fullName>
    </submittedName>
</protein>
<organism evidence="1 2">
    <name type="scientific">Streptococcus suis</name>
    <dbReference type="NCBI Taxonomy" id="1307"/>
    <lineage>
        <taxon>Bacteria</taxon>
        <taxon>Bacillati</taxon>
        <taxon>Bacillota</taxon>
        <taxon>Bacilli</taxon>
        <taxon>Lactobacillales</taxon>
        <taxon>Streptococcaceae</taxon>
        <taxon>Streptococcus</taxon>
    </lineage>
</organism>
<evidence type="ECO:0000313" key="1">
    <source>
        <dbReference type="EMBL" id="CYU73229.1"/>
    </source>
</evidence>
<dbReference type="AlphaFoldDB" id="A0A116L520"/>